<accession>A0A444YIQ6</accession>
<dbReference type="Pfam" id="PF03004">
    <property type="entry name" value="Transposase_24"/>
    <property type="match status" value="1"/>
</dbReference>
<dbReference type="EMBL" id="SDMP01000016">
    <property type="protein sequence ID" value="RYR01840.1"/>
    <property type="molecule type" value="Genomic_DNA"/>
</dbReference>
<name>A0A444YIQ6_ARAHY</name>
<reference evidence="2 3" key="1">
    <citation type="submission" date="2019-01" db="EMBL/GenBank/DDBJ databases">
        <title>Sequencing of cultivated peanut Arachis hypogaea provides insights into genome evolution and oil improvement.</title>
        <authorList>
            <person name="Chen X."/>
        </authorList>
    </citation>
    <scope>NUCLEOTIDE SEQUENCE [LARGE SCALE GENOMIC DNA]</scope>
    <source>
        <strain evidence="3">cv. Fuhuasheng</strain>
        <tissue evidence="2">Leaves</tissue>
    </source>
</reference>
<evidence type="ECO:0000256" key="1">
    <source>
        <dbReference type="SAM" id="MobiDB-lite"/>
    </source>
</evidence>
<dbReference type="AlphaFoldDB" id="A0A444YIQ6"/>
<feature type="region of interest" description="Disordered" evidence="1">
    <location>
        <begin position="1"/>
        <end position="22"/>
    </location>
</feature>
<organism evidence="2 3">
    <name type="scientific">Arachis hypogaea</name>
    <name type="common">Peanut</name>
    <dbReference type="NCBI Taxonomy" id="3818"/>
    <lineage>
        <taxon>Eukaryota</taxon>
        <taxon>Viridiplantae</taxon>
        <taxon>Streptophyta</taxon>
        <taxon>Embryophyta</taxon>
        <taxon>Tracheophyta</taxon>
        <taxon>Spermatophyta</taxon>
        <taxon>Magnoliopsida</taxon>
        <taxon>eudicotyledons</taxon>
        <taxon>Gunneridae</taxon>
        <taxon>Pentapetalae</taxon>
        <taxon>rosids</taxon>
        <taxon>fabids</taxon>
        <taxon>Fabales</taxon>
        <taxon>Fabaceae</taxon>
        <taxon>Papilionoideae</taxon>
        <taxon>50 kb inversion clade</taxon>
        <taxon>dalbergioids sensu lato</taxon>
        <taxon>Dalbergieae</taxon>
        <taxon>Pterocarpus clade</taxon>
        <taxon>Arachis</taxon>
    </lineage>
</organism>
<evidence type="ECO:0000313" key="2">
    <source>
        <dbReference type="EMBL" id="RYR01840.1"/>
    </source>
</evidence>
<dbReference type="InterPro" id="IPR004252">
    <property type="entry name" value="Probable_transposase_24"/>
</dbReference>
<protein>
    <submittedName>
        <fullName evidence="2">Uncharacterized protein</fullName>
    </submittedName>
</protein>
<keyword evidence="3" id="KW-1185">Reference proteome</keyword>
<proteinExistence type="predicted"/>
<evidence type="ECO:0000313" key="3">
    <source>
        <dbReference type="Proteomes" id="UP000289738"/>
    </source>
</evidence>
<dbReference type="Proteomes" id="UP000289738">
    <property type="component" value="Chromosome B06"/>
</dbReference>
<comment type="caution">
    <text evidence="2">The sequence shown here is derived from an EMBL/GenBank/DDBJ whole genome shotgun (WGS) entry which is preliminary data.</text>
</comment>
<sequence length="271" mass="31097">MKVAVPESSHGSEAADVPPPPPIVQFASNNNVCTQEMTNVIKMMYNHSWPSYKKIHVRPERDSFRNRRFFVQLHFIWEAEHDALIRKIYDHRMGRRLQQMLEDALLVHWETGEGFRHRRLTNRANRTSTRSSKYTGGSATFMKIKARLLKSLDREVTLAETFKYTHTLKENKARFADQQSQDHYESYTQKLEVATQQSQQSGKDADGSIASVVDPDAVWCETASAPYKNCVYGMGSFFASNLHISTLRPWSASATSRAVEHEKGMDLRLQV</sequence>
<gene>
    <name evidence="2" type="ORF">Ahy_B06g080701</name>
</gene>